<dbReference type="AlphaFoldDB" id="A0A381XKH7"/>
<protein>
    <submittedName>
        <fullName evidence="1">Uncharacterized protein</fullName>
    </submittedName>
</protein>
<evidence type="ECO:0000313" key="1">
    <source>
        <dbReference type="EMBL" id="SVA65264.1"/>
    </source>
</evidence>
<reference evidence="1" key="1">
    <citation type="submission" date="2018-05" db="EMBL/GenBank/DDBJ databases">
        <authorList>
            <person name="Lanie J.A."/>
            <person name="Ng W.-L."/>
            <person name="Kazmierczak K.M."/>
            <person name="Andrzejewski T.M."/>
            <person name="Davidsen T.M."/>
            <person name="Wayne K.J."/>
            <person name="Tettelin H."/>
            <person name="Glass J.I."/>
            <person name="Rusch D."/>
            <person name="Podicherti R."/>
            <person name="Tsui H.-C.T."/>
            <person name="Winkler M.E."/>
        </authorList>
    </citation>
    <scope>NUCLEOTIDE SEQUENCE</scope>
</reference>
<accession>A0A381XKH7</accession>
<gene>
    <name evidence="1" type="ORF">METZ01_LOCUS118118</name>
</gene>
<sequence length="49" mass="5487">MIRIAVPDFIGVPGAAAFFYIHKFSILLDQICIDLTGIKSRGVFIYLKN</sequence>
<dbReference type="EMBL" id="UINC01015513">
    <property type="protein sequence ID" value="SVA65264.1"/>
    <property type="molecule type" value="Genomic_DNA"/>
</dbReference>
<proteinExistence type="predicted"/>
<organism evidence="1">
    <name type="scientific">marine metagenome</name>
    <dbReference type="NCBI Taxonomy" id="408172"/>
    <lineage>
        <taxon>unclassified sequences</taxon>
        <taxon>metagenomes</taxon>
        <taxon>ecological metagenomes</taxon>
    </lineage>
</organism>
<name>A0A381XKH7_9ZZZZ</name>